<feature type="domain" description="G-protein coupled receptors family 3 profile" evidence="11">
    <location>
        <begin position="582"/>
        <end position="775"/>
    </location>
</feature>
<dbReference type="InterPro" id="IPR002455">
    <property type="entry name" value="GPCR3_GABA-B"/>
</dbReference>
<keyword evidence="6 12" id="KW-0675">Receptor</keyword>
<sequence>MEFSTGLSSSLGYYNELRSNATRIERPEGSNVDVLHFEDGDPLAICHISNIMEFTIDGKPDIEAYLHALSVAFGIHHLNTANGIWSPELEAIMTRDCPNLKFTVEFANIQTLTDVALNTAIQQTDRTVNEKRPCAFIGPIRSALALPTSMITGLRGYPQLSGSTTSKALDDPSAHPLFARTLGSDDLNAAPLLKFLRDDLNVKNLAVLHLNEPYGTSYVEALKQAVAEEFSDFSLATISMPYRQLDKQTIAEAVRSLKLTRYRYFYVIVFDVWDEVMTEAYQQGIAGNKDYTWLFSDTVGPWQLLTQKFKRGSILHKVYQGIGVVAFTAGPAAEGFGASVTESQGQADFDFLLKLAPYGLSGVMNQDQATLQQVLSAYAPFFYDATIALGLSACRALNSTGSAATGDGVPTLNGTHHYQTMVQHEFVGATGLVQFDKETGTRTNTISDLVNYFEDEEASTESLVQLKSVRTHRYEDGGWVKLHDFTFQSGSLTSPPDLPPLDVDNNQLSRPTKITSFIMCAFAIILAIAFAGWTQWHRKSRVVLASQPFFLFVICAGAIVFASVIIPGLVDESWASWNGCQVACNMTPWLLCMGFSLLFGALFTKTRRANMILNNPTPMKRIKVTVADVLKPLIALLSANILVLSLMTALDPLEWTVVVTKTDTLRGVPSETYGTCTIQSSQIPYIVTLAVINFCIFAVAIFQAWRARNISTEFAESKFVFKSLITTIAVVFSCGPVMILASDDPNATIFVRSAIVFITSTNTLLWIFVPKIMFVRKKRSSSSVRVSGLVPPPAGEVIADTTSGTEDGREGELILSVLSPTELIGQVSHLREQLQRSKSEAAALLSAPQSERNLVEEQCQSMNPSP</sequence>
<reference evidence="12" key="1">
    <citation type="submission" date="2020-06" db="EMBL/GenBank/DDBJ databases">
        <authorList>
            <consortium name="Plant Systems Biology data submission"/>
        </authorList>
    </citation>
    <scope>NUCLEOTIDE SEQUENCE</scope>
    <source>
        <strain evidence="12">D6</strain>
    </source>
</reference>
<dbReference type="InterPro" id="IPR000337">
    <property type="entry name" value="GPCR_3"/>
</dbReference>
<evidence type="ECO:0000259" key="11">
    <source>
        <dbReference type="PROSITE" id="PS50259"/>
    </source>
</evidence>
<evidence type="ECO:0000256" key="9">
    <source>
        <dbReference type="SAM" id="MobiDB-lite"/>
    </source>
</evidence>
<evidence type="ECO:0000313" key="13">
    <source>
        <dbReference type="Proteomes" id="UP001153069"/>
    </source>
</evidence>
<dbReference type="PRINTS" id="PR01176">
    <property type="entry name" value="GABABRECEPTR"/>
</dbReference>
<dbReference type="InterPro" id="IPR017978">
    <property type="entry name" value="GPCR_3_C"/>
</dbReference>
<dbReference type="Proteomes" id="UP001153069">
    <property type="component" value="Unassembled WGS sequence"/>
</dbReference>
<evidence type="ECO:0000256" key="7">
    <source>
        <dbReference type="ARBA" id="ARBA00023180"/>
    </source>
</evidence>
<dbReference type="PROSITE" id="PS50259">
    <property type="entry name" value="G_PROTEIN_RECEP_F3_4"/>
    <property type="match status" value="1"/>
</dbReference>
<keyword evidence="2 10" id="KW-0812">Transmembrane</keyword>
<dbReference type="PRINTS" id="PR00248">
    <property type="entry name" value="GPCRMGR"/>
</dbReference>
<keyword evidence="13" id="KW-1185">Reference proteome</keyword>
<dbReference type="AlphaFoldDB" id="A0A9N8DR85"/>
<feature type="transmembrane region" description="Helical" evidence="10">
    <location>
        <begin position="719"/>
        <end position="741"/>
    </location>
</feature>
<keyword evidence="5 10" id="KW-0472">Membrane</keyword>
<feature type="transmembrane region" description="Helical" evidence="10">
    <location>
        <begin position="747"/>
        <end position="769"/>
    </location>
</feature>
<evidence type="ECO:0000256" key="5">
    <source>
        <dbReference type="ARBA" id="ARBA00023136"/>
    </source>
</evidence>
<dbReference type="InterPro" id="IPR028082">
    <property type="entry name" value="Peripla_BP_I"/>
</dbReference>
<comment type="caution">
    <text evidence="12">The sequence shown here is derived from an EMBL/GenBank/DDBJ whole genome shotgun (WGS) entry which is preliminary data.</text>
</comment>
<evidence type="ECO:0000256" key="3">
    <source>
        <dbReference type="ARBA" id="ARBA00022989"/>
    </source>
</evidence>
<dbReference type="EMBL" id="CAICTM010000224">
    <property type="protein sequence ID" value="CAB9505261.1"/>
    <property type="molecule type" value="Genomic_DNA"/>
</dbReference>
<protein>
    <submittedName>
        <fullName evidence="12">Acid type B receptor subunit 2</fullName>
    </submittedName>
</protein>
<dbReference type="OrthoDB" id="43432at2759"/>
<accession>A0A9N8DR85</accession>
<dbReference type="PANTHER" id="PTHR10519:SF20">
    <property type="entry name" value="G-PROTEIN COUPLED RECEPTOR 156-RELATED"/>
    <property type="match status" value="1"/>
</dbReference>
<dbReference type="GO" id="GO:0004965">
    <property type="term" value="F:G protein-coupled GABA receptor activity"/>
    <property type="evidence" value="ECO:0007669"/>
    <property type="project" value="InterPro"/>
</dbReference>
<dbReference type="Gene3D" id="3.40.50.2300">
    <property type="match status" value="2"/>
</dbReference>
<dbReference type="SUPFAM" id="SSF53822">
    <property type="entry name" value="Periplasmic binding protein-like I"/>
    <property type="match status" value="1"/>
</dbReference>
<gene>
    <name evidence="12" type="ORF">SEMRO_225_G091810.1</name>
</gene>
<dbReference type="Pfam" id="PF01094">
    <property type="entry name" value="ANF_receptor"/>
    <property type="match status" value="1"/>
</dbReference>
<feature type="transmembrane region" description="Helical" evidence="10">
    <location>
        <begin position="683"/>
        <end position="707"/>
    </location>
</feature>
<evidence type="ECO:0000256" key="2">
    <source>
        <dbReference type="ARBA" id="ARBA00022692"/>
    </source>
</evidence>
<dbReference type="Pfam" id="PF00003">
    <property type="entry name" value="7tm_3"/>
    <property type="match status" value="1"/>
</dbReference>
<dbReference type="PANTHER" id="PTHR10519">
    <property type="entry name" value="GABA-B RECEPTOR"/>
    <property type="match status" value="1"/>
</dbReference>
<keyword evidence="7" id="KW-0325">Glycoprotein</keyword>
<feature type="transmembrane region" description="Helical" evidence="10">
    <location>
        <begin position="548"/>
        <end position="566"/>
    </location>
</feature>
<organism evidence="12 13">
    <name type="scientific">Seminavis robusta</name>
    <dbReference type="NCBI Taxonomy" id="568900"/>
    <lineage>
        <taxon>Eukaryota</taxon>
        <taxon>Sar</taxon>
        <taxon>Stramenopiles</taxon>
        <taxon>Ochrophyta</taxon>
        <taxon>Bacillariophyta</taxon>
        <taxon>Bacillariophyceae</taxon>
        <taxon>Bacillariophycidae</taxon>
        <taxon>Naviculales</taxon>
        <taxon>Naviculaceae</taxon>
        <taxon>Seminavis</taxon>
    </lineage>
</organism>
<proteinExistence type="predicted"/>
<feature type="transmembrane region" description="Helical" evidence="10">
    <location>
        <begin position="514"/>
        <end position="536"/>
    </location>
</feature>
<evidence type="ECO:0000256" key="6">
    <source>
        <dbReference type="ARBA" id="ARBA00023170"/>
    </source>
</evidence>
<comment type="subcellular location">
    <subcellularLocation>
        <location evidence="1">Membrane</location>
        <topology evidence="1">Multi-pass membrane protein</topology>
    </subcellularLocation>
</comment>
<keyword evidence="8" id="KW-0807">Transducer</keyword>
<evidence type="ECO:0000256" key="4">
    <source>
        <dbReference type="ARBA" id="ARBA00023040"/>
    </source>
</evidence>
<evidence type="ECO:0000256" key="10">
    <source>
        <dbReference type="SAM" id="Phobius"/>
    </source>
</evidence>
<evidence type="ECO:0000313" key="12">
    <source>
        <dbReference type="EMBL" id="CAB9505261.1"/>
    </source>
</evidence>
<evidence type="ECO:0000256" key="1">
    <source>
        <dbReference type="ARBA" id="ARBA00004141"/>
    </source>
</evidence>
<feature type="transmembrane region" description="Helical" evidence="10">
    <location>
        <begin position="629"/>
        <end position="650"/>
    </location>
</feature>
<keyword evidence="4" id="KW-0297">G-protein coupled receptor</keyword>
<keyword evidence="3 10" id="KW-1133">Transmembrane helix</keyword>
<name>A0A9N8DR85_9STRA</name>
<evidence type="ECO:0000256" key="8">
    <source>
        <dbReference type="ARBA" id="ARBA00023224"/>
    </source>
</evidence>
<dbReference type="CDD" id="cd15047">
    <property type="entry name" value="7tmC_GABA-B-like"/>
    <property type="match status" value="1"/>
</dbReference>
<dbReference type="InterPro" id="IPR001828">
    <property type="entry name" value="ANF_lig-bd_rcpt"/>
</dbReference>
<feature type="region of interest" description="Disordered" evidence="9">
    <location>
        <begin position="847"/>
        <end position="866"/>
    </location>
</feature>
<dbReference type="GO" id="GO:0038039">
    <property type="term" value="C:G protein-coupled receptor heterodimeric complex"/>
    <property type="evidence" value="ECO:0007669"/>
    <property type="project" value="TreeGrafter"/>
</dbReference>
<feature type="transmembrane region" description="Helical" evidence="10">
    <location>
        <begin position="586"/>
        <end position="604"/>
    </location>
</feature>